<feature type="region of interest" description="Disordered" evidence="1">
    <location>
        <begin position="60"/>
        <end position="90"/>
    </location>
</feature>
<reference evidence="2" key="2">
    <citation type="submission" date="2022-01" db="EMBL/GenBank/DDBJ databases">
        <authorList>
            <person name="Yamashiro T."/>
            <person name="Shiraishi A."/>
            <person name="Satake H."/>
            <person name="Nakayama K."/>
        </authorList>
    </citation>
    <scope>NUCLEOTIDE SEQUENCE</scope>
</reference>
<keyword evidence="3" id="KW-1185">Reference proteome</keyword>
<name>A0ABQ4WLB1_9ASTR</name>
<accession>A0ABQ4WLB1</accession>
<protein>
    <submittedName>
        <fullName evidence="2">Uncharacterized protein</fullName>
    </submittedName>
</protein>
<comment type="caution">
    <text evidence="2">The sequence shown here is derived from an EMBL/GenBank/DDBJ whole genome shotgun (WGS) entry which is preliminary data.</text>
</comment>
<reference evidence="2" key="1">
    <citation type="journal article" date="2022" name="Int. J. Mol. Sci.">
        <title>Draft Genome of Tanacetum Coccineum: Genomic Comparison of Closely Related Tanacetum-Family Plants.</title>
        <authorList>
            <person name="Yamashiro T."/>
            <person name="Shiraishi A."/>
            <person name="Nakayama K."/>
            <person name="Satake H."/>
        </authorList>
    </citation>
    <scope>NUCLEOTIDE SEQUENCE</scope>
</reference>
<proteinExistence type="predicted"/>
<evidence type="ECO:0000313" key="3">
    <source>
        <dbReference type="Proteomes" id="UP001151760"/>
    </source>
</evidence>
<dbReference type="Proteomes" id="UP001151760">
    <property type="component" value="Unassembled WGS sequence"/>
</dbReference>
<dbReference type="EMBL" id="BQNB010008745">
    <property type="protein sequence ID" value="GJS53700.1"/>
    <property type="molecule type" value="Genomic_DNA"/>
</dbReference>
<feature type="compositionally biased region" description="Acidic residues" evidence="1">
    <location>
        <begin position="60"/>
        <end position="72"/>
    </location>
</feature>
<evidence type="ECO:0000256" key="1">
    <source>
        <dbReference type="SAM" id="MobiDB-lite"/>
    </source>
</evidence>
<sequence length="271" mass="29033">MSVSHISISSDSEDEIVGSSPSYVILIDSEPTLVGAEAVIGALPMDVPIPALMVDTESEPFEDPLEADDESLEAPPSPDYMPASPDYAPALDDDTKLVEALASPDYSLGSDTESESFEADSEESVGEDASEEDHSDDDIPEAVVPPPAQVTSTPHAEPTPAPQVTSYRGTRVTVRKTVCPQPALSAALQAAITHHQQEHHHHQDHHHLYQLDHSVGAIAPATPSLSSLPADLLPPRKRFRAYLAERSESVELEVETLRARLASADMEIAAL</sequence>
<gene>
    <name evidence="2" type="ORF">Tco_0627062</name>
</gene>
<feature type="region of interest" description="Disordered" evidence="1">
    <location>
        <begin position="104"/>
        <end position="169"/>
    </location>
</feature>
<organism evidence="2 3">
    <name type="scientific">Tanacetum coccineum</name>
    <dbReference type="NCBI Taxonomy" id="301880"/>
    <lineage>
        <taxon>Eukaryota</taxon>
        <taxon>Viridiplantae</taxon>
        <taxon>Streptophyta</taxon>
        <taxon>Embryophyta</taxon>
        <taxon>Tracheophyta</taxon>
        <taxon>Spermatophyta</taxon>
        <taxon>Magnoliopsida</taxon>
        <taxon>eudicotyledons</taxon>
        <taxon>Gunneridae</taxon>
        <taxon>Pentapetalae</taxon>
        <taxon>asterids</taxon>
        <taxon>campanulids</taxon>
        <taxon>Asterales</taxon>
        <taxon>Asteraceae</taxon>
        <taxon>Asteroideae</taxon>
        <taxon>Anthemideae</taxon>
        <taxon>Anthemidinae</taxon>
        <taxon>Tanacetum</taxon>
    </lineage>
</organism>
<feature type="compositionally biased region" description="Acidic residues" evidence="1">
    <location>
        <begin position="112"/>
        <end position="140"/>
    </location>
</feature>
<evidence type="ECO:0000313" key="2">
    <source>
        <dbReference type="EMBL" id="GJS53700.1"/>
    </source>
</evidence>